<gene>
    <name evidence="11" type="primary">dnaE</name>
    <name evidence="11" type="ORF">ONB71_00920</name>
</gene>
<dbReference type="InterPro" id="IPR003141">
    <property type="entry name" value="Pol/His_phosphatase_N"/>
</dbReference>
<name>A0AAX3NAY2_9ENTR</name>
<dbReference type="SUPFAM" id="SSF89550">
    <property type="entry name" value="PHP domain-like"/>
    <property type="match status" value="1"/>
</dbReference>
<dbReference type="Pfam" id="PF07733">
    <property type="entry name" value="DNA_pol3_alpha"/>
    <property type="match status" value="1"/>
</dbReference>
<dbReference type="Pfam" id="PF14579">
    <property type="entry name" value="HHH_6"/>
    <property type="match status" value="1"/>
</dbReference>
<dbReference type="InterPro" id="IPR049821">
    <property type="entry name" value="PolIIIA_DnaE1_PHP"/>
</dbReference>
<dbReference type="GO" id="GO:0006260">
    <property type="term" value="P:DNA replication"/>
    <property type="evidence" value="ECO:0007669"/>
    <property type="project" value="UniProtKB-KW"/>
</dbReference>
<feature type="domain" description="Polymerase/histidinol phosphatase N-terminal" evidence="10">
    <location>
        <begin position="7"/>
        <end position="74"/>
    </location>
</feature>
<reference evidence="11" key="1">
    <citation type="submission" date="2022-11" db="EMBL/GenBank/DDBJ databases">
        <title>Genomic comparisons reveal selection pressure and functional variation between nutritional endosymbionts of cave-adapted and epigean Hawaiian planthoppers.</title>
        <authorList>
            <person name="Gossett J.M."/>
            <person name="Porter M.L."/>
            <person name="Vasquez Y."/>
            <person name="Bennett G.M."/>
            <person name="Chong R.A."/>
        </authorList>
    </citation>
    <scope>NUCLEOTIDE SEQUENCE</scope>
    <source>
        <strain evidence="11">OPOL2</strain>
    </source>
</reference>
<dbReference type="GO" id="GO:0003887">
    <property type="term" value="F:DNA-directed DNA polymerase activity"/>
    <property type="evidence" value="ECO:0007669"/>
    <property type="project" value="UniProtKB-KW"/>
</dbReference>
<evidence type="ECO:0000259" key="10">
    <source>
        <dbReference type="SMART" id="SM00481"/>
    </source>
</evidence>
<dbReference type="InterPro" id="IPR016195">
    <property type="entry name" value="Pol/histidinol_Pase-like"/>
</dbReference>
<dbReference type="Gene3D" id="1.10.150.870">
    <property type="match status" value="1"/>
</dbReference>
<evidence type="ECO:0000256" key="1">
    <source>
        <dbReference type="ARBA" id="ARBA00004496"/>
    </source>
</evidence>
<dbReference type="CDD" id="cd07433">
    <property type="entry name" value="PHP_PolIIIA_DnaE1"/>
    <property type="match status" value="1"/>
</dbReference>
<dbReference type="GO" id="GO:0005737">
    <property type="term" value="C:cytoplasm"/>
    <property type="evidence" value="ECO:0007669"/>
    <property type="project" value="UniProtKB-SubCell"/>
</dbReference>
<dbReference type="SMART" id="SM00481">
    <property type="entry name" value="POLIIIAc"/>
    <property type="match status" value="1"/>
</dbReference>
<dbReference type="EC" id="2.7.7.7" evidence="2"/>
<evidence type="ECO:0000313" key="12">
    <source>
        <dbReference type="Proteomes" id="UP001214992"/>
    </source>
</evidence>
<accession>A0AAX3NAY2</accession>
<dbReference type="Pfam" id="PF17657">
    <property type="entry name" value="DNA_pol3_finger"/>
    <property type="match status" value="1"/>
</dbReference>
<evidence type="ECO:0000256" key="5">
    <source>
        <dbReference type="ARBA" id="ARBA00022679"/>
    </source>
</evidence>
<dbReference type="InterPro" id="IPR004013">
    <property type="entry name" value="PHP_dom"/>
</dbReference>
<dbReference type="InterPro" id="IPR041931">
    <property type="entry name" value="DNA_pol3_alpha_thumb_dom"/>
</dbReference>
<dbReference type="CDD" id="cd04485">
    <property type="entry name" value="DnaE_OBF"/>
    <property type="match status" value="1"/>
</dbReference>
<dbReference type="Gene3D" id="1.10.10.1600">
    <property type="entry name" value="Bacterial DNA polymerase III alpha subunit, thumb domain"/>
    <property type="match status" value="1"/>
</dbReference>
<evidence type="ECO:0000256" key="9">
    <source>
        <dbReference type="ARBA" id="ARBA00049244"/>
    </source>
</evidence>
<keyword evidence="4" id="KW-0963">Cytoplasm</keyword>
<dbReference type="InterPro" id="IPR040982">
    <property type="entry name" value="DNA_pol3_finger"/>
</dbReference>
<keyword evidence="7" id="KW-0235">DNA replication</keyword>
<dbReference type="PANTHER" id="PTHR32294:SF0">
    <property type="entry name" value="DNA POLYMERASE III SUBUNIT ALPHA"/>
    <property type="match status" value="1"/>
</dbReference>
<dbReference type="Pfam" id="PF02811">
    <property type="entry name" value="PHP"/>
    <property type="match status" value="1"/>
</dbReference>
<dbReference type="AlphaFoldDB" id="A0AAX3NAY2"/>
<keyword evidence="8" id="KW-0239">DNA-directed DNA polymerase</keyword>
<proteinExistence type="predicted"/>
<dbReference type="InterPro" id="IPR029460">
    <property type="entry name" value="DNAPol_HHH"/>
</dbReference>
<evidence type="ECO:0000313" key="11">
    <source>
        <dbReference type="EMBL" id="WDI78688.1"/>
    </source>
</evidence>
<dbReference type="NCBIfam" id="TIGR00594">
    <property type="entry name" value="polc"/>
    <property type="match status" value="1"/>
</dbReference>
<evidence type="ECO:0000256" key="7">
    <source>
        <dbReference type="ARBA" id="ARBA00022705"/>
    </source>
</evidence>
<dbReference type="Gene3D" id="3.20.20.140">
    <property type="entry name" value="Metal-dependent hydrolases"/>
    <property type="match status" value="1"/>
</dbReference>
<dbReference type="EMBL" id="CP110496">
    <property type="protein sequence ID" value="WDI78688.1"/>
    <property type="molecule type" value="Genomic_DNA"/>
</dbReference>
<dbReference type="PANTHER" id="PTHR32294">
    <property type="entry name" value="DNA POLYMERASE III SUBUNIT ALPHA"/>
    <property type="match status" value="1"/>
</dbReference>
<sequence length="1165" mass="134781">MFNSKFVHLSVHTDYSIVDGLIKINCLINKILTLRMSAVAVTDFNNIFSLVKFYNLSHKKGIKPIIGADFIITSLTNKISKLTILAKNNIGYRNLIFLISLAYKNRINNLIPSITYELLIKYRIGLIILSGGLHGDVGRSLLSNNKMLIKKNINFYKKHFNNNYYLELSRIEKVNEESYINLAMDLSYKENIPVVATNEVRFLKKDDFYIHEIRVAINNGYKLNDLKYSSKYSNLQYLRSEQEMCKLFIDIPEALVNTIEISKRCNVFLDWNEYHLPKFKLKNISEEDYLFLQANKGMKERLLFLCSKKNKKDIVHKIYYKRLYHELNIIKQVGFSGYFLIVMEFVKWAKSNFISVGPGRGSGASSLVAYALGITDINPLDFNLIFERFLNCEKISLPDFDIDFCMDKRDLIIEHVIKKYGYSNVSQIITFGTMTAKVVIRDVGRVLGYPYGLVNKISKLIPFNYGITINNALLLSPQLLIYYKTDNSIKKLINLSIRLEGIIRNVGKHAGGVVISPTKITNFLPLYYDKDSKNSLTQFDKNDIERIGLIKFDFLGLRTLTIIDNTLKIINIKRKKIGKEIIDINNITLNDKKSFLLLKTANTTAVFQLESYGIKTLIKRLQPDTFEELIALIALYRPGPLQSGMVDNFINRKHGKELIAYPDKIWQHKLLKPILESTYGIILYQEQVMQISQILSDYSLGQADILRSAMTKKKKNVMLKQRILFKNGAIKKGINANLAMKIFDLMEKFAAYGFNKSHSVAYALISYRTLWLKANYPVEFLVSVLNTEINNTTKLSFLINECKYLQINICSPNVNLSMYNFFIDECGSIVYGLGAIKGLNKDLIYLIINNRIKNGNYDSLLNFCIRIKSKKLNISMLKKLIFSGALDTIGTSRYNLLKDLENSFKITEQYLSSKSVGQMDMFNLLKDKLSYTNFFNTKYLLNWSEEYESNKEKESLGFYLTKHPIIKYLKEMRKYTNSNNTLKDLLSIDINNKINNFVVFGLVTAVKISITKYNNKVVIFTLDDSFGIIEIILLEKYINKYKHLISCDNILIVNIRIRFNFFSKSLNVLANNVIDITEARNKYLSKIIIYIQKKKVKNNIFKVLNYYFKNLPRGNLTLYLYQLKNIICKNDKKLIKKIKNIVPSNDFINKVESLLGKEYIELKFK</sequence>
<dbReference type="RefSeq" id="WP_274360714.1">
    <property type="nucleotide sequence ID" value="NZ_CP110496.1"/>
</dbReference>
<evidence type="ECO:0000256" key="3">
    <source>
        <dbReference type="ARBA" id="ARBA00019114"/>
    </source>
</evidence>
<protein>
    <recommendedName>
        <fullName evidence="3">DNA polymerase III subunit alpha</fullName>
        <ecNumber evidence="2">2.7.7.7</ecNumber>
    </recommendedName>
</protein>
<evidence type="ECO:0000256" key="2">
    <source>
        <dbReference type="ARBA" id="ARBA00012417"/>
    </source>
</evidence>
<dbReference type="GO" id="GO:0008408">
    <property type="term" value="F:3'-5' exonuclease activity"/>
    <property type="evidence" value="ECO:0007669"/>
    <property type="project" value="InterPro"/>
</dbReference>
<keyword evidence="6 11" id="KW-0548">Nucleotidyltransferase</keyword>
<dbReference type="InterPro" id="IPR004805">
    <property type="entry name" value="DnaE2/DnaE/PolC"/>
</dbReference>
<keyword evidence="5 11" id="KW-0808">Transferase</keyword>
<organism evidence="11 12">
    <name type="scientific">Candidatus Purcelliella pentastirinorum</name>
    <dbReference type="NCBI Taxonomy" id="472834"/>
    <lineage>
        <taxon>Bacteria</taxon>
        <taxon>Pseudomonadati</taxon>
        <taxon>Pseudomonadota</taxon>
        <taxon>Gammaproteobacteria</taxon>
        <taxon>Enterobacterales</taxon>
        <taxon>Enterobacteriaceae</taxon>
        <taxon>Candidatus Purcelliella</taxon>
    </lineage>
</organism>
<dbReference type="Proteomes" id="UP001214992">
    <property type="component" value="Chromosome"/>
</dbReference>
<dbReference type="InterPro" id="IPR011708">
    <property type="entry name" value="DNA_pol3_alpha_NTPase_dom"/>
</dbReference>
<comment type="catalytic activity">
    <reaction evidence="9">
        <text>DNA(n) + a 2'-deoxyribonucleoside 5'-triphosphate = DNA(n+1) + diphosphate</text>
        <dbReference type="Rhea" id="RHEA:22508"/>
        <dbReference type="Rhea" id="RHEA-COMP:17339"/>
        <dbReference type="Rhea" id="RHEA-COMP:17340"/>
        <dbReference type="ChEBI" id="CHEBI:33019"/>
        <dbReference type="ChEBI" id="CHEBI:61560"/>
        <dbReference type="ChEBI" id="CHEBI:173112"/>
        <dbReference type="EC" id="2.7.7.7"/>
    </reaction>
</comment>
<evidence type="ECO:0000256" key="8">
    <source>
        <dbReference type="ARBA" id="ARBA00022932"/>
    </source>
</evidence>
<comment type="subcellular location">
    <subcellularLocation>
        <location evidence="1">Cytoplasm</location>
    </subcellularLocation>
</comment>
<dbReference type="NCBIfam" id="NF004226">
    <property type="entry name" value="PRK05673.1"/>
    <property type="match status" value="1"/>
</dbReference>
<evidence type="ECO:0000256" key="6">
    <source>
        <dbReference type="ARBA" id="ARBA00022695"/>
    </source>
</evidence>
<evidence type="ECO:0000256" key="4">
    <source>
        <dbReference type="ARBA" id="ARBA00022490"/>
    </source>
</evidence>